<keyword evidence="1" id="KW-0863">Zinc-finger</keyword>
<dbReference type="Proteomes" id="UP001443914">
    <property type="component" value="Unassembled WGS sequence"/>
</dbReference>
<evidence type="ECO:0000313" key="4">
    <source>
        <dbReference type="Proteomes" id="UP001443914"/>
    </source>
</evidence>
<dbReference type="SUPFAM" id="SSF53300">
    <property type="entry name" value="vWA-like"/>
    <property type="match status" value="1"/>
</dbReference>
<keyword evidence="4" id="KW-1185">Reference proteome</keyword>
<proteinExistence type="predicted"/>
<dbReference type="GO" id="GO:0008270">
    <property type="term" value="F:zinc ion binding"/>
    <property type="evidence" value="ECO:0007669"/>
    <property type="project" value="UniProtKB-KW"/>
</dbReference>
<dbReference type="InterPro" id="IPR001841">
    <property type="entry name" value="Znf_RING"/>
</dbReference>
<evidence type="ECO:0000256" key="1">
    <source>
        <dbReference type="PROSITE-ProRule" id="PRU00175"/>
    </source>
</evidence>
<keyword evidence="1" id="KW-0479">Metal-binding</keyword>
<name>A0AAW1KZE0_SAPOF</name>
<dbReference type="SUPFAM" id="SSF57850">
    <property type="entry name" value="RING/U-box"/>
    <property type="match status" value="1"/>
</dbReference>
<dbReference type="PANTHER" id="PTHR10579">
    <property type="entry name" value="CALCIUM-ACTIVATED CHLORIDE CHANNEL REGULATOR"/>
    <property type="match status" value="1"/>
</dbReference>
<dbReference type="AlphaFoldDB" id="A0AAW1KZE0"/>
<accession>A0AAW1KZE0</accession>
<dbReference type="InterPro" id="IPR051266">
    <property type="entry name" value="CLCR"/>
</dbReference>
<sequence>MGANNGASSRLKSVLNKFIFLPCTSFCSNAVKSSSVANLGHDPEFDSPTNTRDGVNYVNEIGDDGHYLPNVASKNLCTICLEPLINSNSASSPGKAVFTSQCSHSFHLSCISSNIRHGSVSCPICRAQWTRLPRTLHPPCWLSRNQQDPIIRILDDSISTFRVHRRSFLRTARYNDDDPVEPEAHSPCHPRLCFSLTPLEISQSPSPSPSSFWSPNSYISPVEDSYHQLTRSMSPWYKRKRPSYLSVRLAPQQAIDLVLVASPNGPHLRLLKQSMALVVFSLRPIDRLAIVSYSSSAARVFPLRRMTSYGKRTALQVIDRLFYAGHADPSEGIKKGIKILKDRTHENPYSSIFHLSDYPTTNRSYRTSPETVSSVPVSVYQFHVASTTSIMHELETLLGQLLGGVIQDVQLRIGDQEDSRVVRLGELRGDEERRIVLEVDESHGHVCIGYSYIEGGFGMNEHVRVGEVVVSIGDQRDGDDGVEAVINGGRASSVDSWDYHDPYMARRWAKRLHGRQRI</sequence>
<dbReference type="SMART" id="SM00184">
    <property type="entry name" value="RING"/>
    <property type="match status" value="1"/>
</dbReference>
<dbReference type="Gene3D" id="3.30.40.10">
    <property type="entry name" value="Zinc/RING finger domain, C3HC4 (zinc finger)"/>
    <property type="match status" value="1"/>
</dbReference>
<dbReference type="PROSITE" id="PS50089">
    <property type="entry name" value="ZF_RING_2"/>
    <property type="match status" value="1"/>
</dbReference>
<evidence type="ECO:0000313" key="3">
    <source>
        <dbReference type="EMBL" id="KAK9726113.1"/>
    </source>
</evidence>
<evidence type="ECO:0000259" key="2">
    <source>
        <dbReference type="PROSITE" id="PS50089"/>
    </source>
</evidence>
<dbReference type="InterPro" id="IPR036465">
    <property type="entry name" value="vWFA_dom_sf"/>
</dbReference>
<dbReference type="Pfam" id="PF13639">
    <property type="entry name" value="zf-RING_2"/>
    <property type="match status" value="1"/>
</dbReference>
<organism evidence="3 4">
    <name type="scientific">Saponaria officinalis</name>
    <name type="common">Common soapwort</name>
    <name type="synonym">Lychnis saponaria</name>
    <dbReference type="NCBI Taxonomy" id="3572"/>
    <lineage>
        <taxon>Eukaryota</taxon>
        <taxon>Viridiplantae</taxon>
        <taxon>Streptophyta</taxon>
        <taxon>Embryophyta</taxon>
        <taxon>Tracheophyta</taxon>
        <taxon>Spermatophyta</taxon>
        <taxon>Magnoliopsida</taxon>
        <taxon>eudicotyledons</taxon>
        <taxon>Gunneridae</taxon>
        <taxon>Pentapetalae</taxon>
        <taxon>Caryophyllales</taxon>
        <taxon>Caryophyllaceae</taxon>
        <taxon>Caryophylleae</taxon>
        <taxon>Saponaria</taxon>
    </lineage>
</organism>
<dbReference type="PANTHER" id="PTHR10579:SF47">
    <property type="entry name" value="OS09G0298500 PROTEIN"/>
    <property type="match status" value="1"/>
</dbReference>
<dbReference type="EMBL" id="JBDFQZ010000005">
    <property type="protein sequence ID" value="KAK9726113.1"/>
    <property type="molecule type" value="Genomic_DNA"/>
</dbReference>
<feature type="domain" description="RING-type" evidence="2">
    <location>
        <begin position="77"/>
        <end position="126"/>
    </location>
</feature>
<gene>
    <name evidence="3" type="ORF">RND81_05G191300</name>
</gene>
<keyword evidence="1" id="KW-0862">Zinc</keyword>
<dbReference type="InterPro" id="IPR013083">
    <property type="entry name" value="Znf_RING/FYVE/PHD"/>
</dbReference>
<dbReference type="Gene3D" id="3.40.50.410">
    <property type="entry name" value="von Willebrand factor, type A domain"/>
    <property type="match status" value="1"/>
</dbReference>
<comment type="caution">
    <text evidence="3">The sequence shown here is derived from an EMBL/GenBank/DDBJ whole genome shotgun (WGS) entry which is preliminary data.</text>
</comment>
<reference evidence="3" key="1">
    <citation type="submission" date="2024-03" db="EMBL/GenBank/DDBJ databases">
        <title>WGS assembly of Saponaria officinalis var. Norfolk2.</title>
        <authorList>
            <person name="Jenkins J."/>
            <person name="Shu S."/>
            <person name="Grimwood J."/>
            <person name="Barry K."/>
            <person name="Goodstein D."/>
            <person name="Schmutz J."/>
            <person name="Leebens-Mack J."/>
            <person name="Osbourn A."/>
        </authorList>
    </citation>
    <scope>NUCLEOTIDE SEQUENCE [LARGE SCALE GENOMIC DNA]</scope>
    <source>
        <strain evidence="3">JIC</strain>
    </source>
</reference>
<protein>
    <recommendedName>
        <fullName evidence="2">RING-type domain-containing protein</fullName>
    </recommendedName>
</protein>